<name>A0AAE3GTT8_9CYAN</name>
<dbReference type="GO" id="GO:0016887">
    <property type="term" value="F:ATP hydrolysis activity"/>
    <property type="evidence" value="ECO:0007669"/>
    <property type="project" value="InterPro"/>
</dbReference>
<keyword evidence="2" id="KW-0067">ATP-binding</keyword>
<dbReference type="RefSeq" id="WP_254013351.1">
    <property type="nucleotide sequence ID" value="NZ_JAMZMM010000219.1"/>
</dbReference>
<proteinExistence type="predicted"/>
<gene>
    <name evidence="4" type="ORF">NJ959_19385</name>
</gene>
<dbReference type="PANTHER" id="PTHR23073">
    <property type="entry name" value="26S PROTEASOME REGULATORY SUBUNIT"/>
    <property type="match status" value="1"/>
</dbReference>
<dbReference type="SUPFAM" id="SSF52540">
    <property type="entry name" value="P-loop containing nucleoside triphosphate hydrolases"/>
    <property type="match status" value="1"/>
</dbReference>
<dbReference type="InterPro" id="IPR003959">
    <property type="entry name" value="ATPase_AAA_core"/>
</dbReference>
<dbReference type="GO" id="GO:0005524">
    <property type="term" value="F:ATP binding"/>
    <property type="evidence" value="ECO:0007669"/>
    <property type="project" value="UniProtKB-KW"/>
</dbReference>
<feature type="non-terminal residue" evidence="4">
    <location>
        <position position="1"/>
    </location>
</feature>
<comment type="caution">
    <text evidence="4">The sequence shown here is derived from an EMBL/GenBank/DDBJ whole genome shotgun (WGS) entry which is preliminary data.</text>
</comment>
<organism evidence="4 5">
    <name type="scientific">Limnofasciculus baicalensis BBK-W-15</name>
    <dbReference type="NCBI Taxonomy" id="2699891"/>
    <lineage>
        <taxon>Bacteria</taxon>
        <taxon>Bacillati</taxon>
        <taxon>Cyanobacteriota</taxon>
        <taxon>Cyanophyceae</taxon>
        <taxon>Coleofasciculales</taxon>
        <taxon>Coleofasciculaceae</taxon>
        <taxon>Limnofasciculus</taxon>
        <taxon>Limnofasciculus baicalensis</taxon>
    </lineage>
</organism>
<dbReference type="EMBL" id="JAMZMM010000219">
    <property type="protein sequence ID" value="MCP2730595.1"/>
    <property type="molecule type" value="Genomic_DNA"/>
</dbReference>
<evidence type="ECO:0000313" key="5">
    <source>
        <dbReference type="Proteomes" id="UP001204953"/>
    </source>
</evidence>
<accession>A0AAE3GTT8</accession>
<dbReference type="Proteomes" id="UP001204953">
    <property type="component" value="Unassembled WGS sequence"/>
</dbReference>
<dbReference type="Pfam" id="PF00004">
    <property type="entry name" value="AAA"/>
    <property type="match status" value="1"/>
</dbReference>
<reference evidence="4" key="1">
    <citation type="submission" date="2022-06" db="EMBL/GenBank/DDBJ databases">
        <title>New cyanobacteria of genus Symplocastrum in benthos of Lake Baikal.</title>
        <authorList>
            <person name="Sorokovikova E."/>
            <person name="Tikhonova I."/>
            <person name="Krasnopeev A."/>
            <person name="Evseev P."/>
            <person name="Gladkikh A."/>
            <person name="Belykh O."/>
        </authorList>
    </citation>
    <scope>NUCLEOTIDE SEQUENCE</scope>
    <source>
        <strain evidence="4">BBK-W-15</strain>
    </source>
</reference>
<evidence type="ECO:0000256" key="2">
    <source>
        <dbReference type="ARBA" id="ARBA00022840"/>
    </source>
</evidence>
<dbReference type="Gene3D" id="3.40.50.300">
    <property type="entry name" value="P-loop containing nucleotide triphosphate hydrolases"/>
    <property type="match status" value="1"/>
</dbReference>
<dbReference type="AlphaFoldDB" id="A0AAE3GTT8"/>
<sequence>LFLTALAVAFTLFLTALAVAFTLFLTALAIDLSCVISKYIGETEKNLQRIFKAASHGGAILLFDEADALFGKRTEVKDSHDRNANIEVGYLLQEMEAYQGLAILTTNFPQSIDNAFLRCLRYIVKFPFPDPSARVRIWRGVFPDQTPTEGLNFQKLARLNVAGGTIRNIAKVMESKRGMVAEFLTRANYDLAIGNFELDFTDSDDSSFELY</sequence>
<protein>
    <submittedName>
        <fullName evidence="4">AAA family ATPase</fullName>
    </submittedName>
</protein>
<keyword evidence="5" id="KW-1185">Reference proteome</keyword>
<dbReference type="InterPro" id="IPR027417">
    <property type="entry name" value="P-loop_NTPase"/>
</dbReference>
<feature type="domain" description="ATPase AAA-type core" evidence="3">
    <location>
        <begin position="15"/>
        <end position="126"/>
    </location>
</feature>
<evidence type="ECO:0000313" key="4">
    <source>
        <dbReference type="EMBL" id="MCP2730595.1"/>
    </source>
</evidence>
<keyword evidence="1" id="KW-0547">Nucleotide-binding</keyword>
<evidence type="ECO:0000259" key="3">
    <source>
        <dbReference type="Pfam" id="PF00004"/>
    </source>
</evidence>
<dbReference type="InterPro" id="IPR050221">
    <property type="entry name" value="26S_Proteasome_ATPase"/>
</dbReference>
<dbReference type="CDD" id="cd19481">
    <property type="entry name" value="RecA-like_protease"/>
    <property type="match status" value="1"/>
</dbReference>
<evidence type="ECO:0000256" key="1">
    <source>
        <dbReference type="ARBA" id="ARBA00022741"/>
    </source>
</evidence>